<evidence type="ECO:0000313" key="4">
    <source>
        <dbReference type="Proteomes" id="UP000199180"/>
    </source>
</evidence>
<reference evidence="3 4" key="1">
    <citation type="submission" date="2016-10" db="EMBL/GenBank/DDBJ databases">
        <authorList>
            <person name="de Groot N.N."/>
        </authorList>
    </citation>
    <scope>NUCLEOTIDE SEQUENCE [LARGE SCALE GENOMIC DNA]</scope>
    <source>
        <strain evidence="3 4">DSM 17862</strain>
    </source>
</reference>
<evidence type="ECO:0000256" key="1">
    <source>
        <dbReference type="ARBA" id="ARBA00022801"/>
    </source>
</evidence>
<evidence type="ECO:0000313" key="3">
    <source>
        <dbReference type="EMBL" id="SET70136.1"/>
    </source>
</evidence>
<dbReference type="InterPro" id="IPR050300">
    <property type="entry name" value="GDXG_lipolytic_enzyme"/>
</dbReference>
<dbReference type="PANTHER" id="PTHR48081">
    <property type="entry name" value="AB HYDROLASE SUPERFAMILY PROTEIN C4A8.06C"/>
    <property type="match status" value="1"/>
</dbReference>
<dbReference type="AlphaFoldDB" id="A0A1I0GGU9"/>
<gene>
    <name evidence="3" type="ORF">SAMN04489858_108129</name>
</gene>
<dbReference type="Proteomes" id="UP000199180">
    <property type="component" value="Unassembled WGS sequence"/>
</dbReference>
<dbReference type="EMBL" id="FOHO01000008">
    <property type="protein sequence ID" value="SET70136.1"/>
    <property type="molecule type" value="Genomic_DNA"/>
</dbReference>
<keyword evidence="1" id="KW-0378">Hydrolase</keyword>
<dbReference type="OrthoDB" id="9771666at2"/>
<dbReference type="InterPro" id="IPR013094">
    <property type="entry name" value="AB_hydrolase_3"/>
</dbReference>
<name>A0A1I0GGU9_9RHOB</name>
<feature type="domain" description="Alpha/beta hydrolase fold-3" evidence="2">
    <location>
        <begin position="61"/>
        <end position="175"/>
    </location>
</feature>
<dbReference type="Pfam" id="PF07859">
    <property type="entry name" value="Abhydrolase_3"/>
    <property type="match status" value="1"/>
</dbReference>
<protein>
    <submittedName>
        <fullName evidence="3">Acetyl esterase/lipase</fullName>
    </submittedName>
</protein>
<keyword evidence="4" id="KW-1185">Reference proteome</keyword>
<dbReference type="PANTHER" id="PTHR48081:SF33">
    <property type="entry name" value="KYNURENINE FORMAMIDASE"/>
    <property type="match status" value="1"/>
</dbReference>
<proteinExistence type="predicted"/>
<dbReference type="GO" id="GO:0016787">
    <property type="term" value="F:hydrolase activity"/>
    <property type="evidence" value="ECO:0007669"/>
    <property type="project" value="UniProtKB-KW"/>
</dbReference>
<organism evidence="3 4">
    <name type="scientific">Paracoccus homiensis</name>
    <dbReference type="NCBI Taxonomy" id="364199"/>
    <lineage>
        <taxon>Bacteria</taxon>
        <taxon>Pseudomonadati</taxon>
        <taxon>Pseudomonadota</taxon>
        <taxon>Alphaproteobacteria</taxon>
        <taxon>Rhodobacterales</taxon>
        <taxon>Paracoccaceae</taxon>
        <taxon>Paracoccus</taxon>
    </lineage>
</organism>
<dbReference type="STRING" id="364199.SAMN04489858_108129"/>
<dbReference type="RefSeq" id="WP_090735341.1">
    <property type="nucleotide sequence ID" value="NZ_FOHO01000008.1"/>
</dbReference>
<dbReference type="Gene3D" id="3.40.50.1820">
    <property type="entry name" value="alpha/beta hydrolase"/>
    <property type="match status" value="1"/>
</dbReference>
<sequence length="264" mass="28394">MLYHVNDWDDAYANGPHIAGADAYPPRWTELAQVFRAQHPPQPIGRGDLFRPDGIAKGLAVFIHGGYWMKFDPSVWSHFAAGPLSAGWAVLMPAYTLAPTARIAQMTTEVAQAITEAASQVSGPIAITGHSAGGHLAARMICDDGTLPQSTADRISSCVPISALTDLRPLMRTAMNKTLHIDAAEAALESPALLQPRTGIPVTAWVGGAERPEFIRQSRLLADIWAGMGVATETVVDPGRHHFDVIEGLRDASSPLTRRLLRPD</sequence>
<dbReference type="SUPFAM" id="SSF53474">
    <property type="entry name" value="alpha/beta-Hydrolases"/>
    <property type="match status" value="1"/>
</dbReference>
<evidence type="ECO:0000259" key="2">
    <source>
        <dbReference type="Pfam" id="PF07859"/>
    </source>
</evidence>
<dbReference type="InterPro" id="IPR029058">
    <property type="entry name" value="AB_hydrolase_fold"/>
</dbReference>
<accession>A0A1I0GGU9</accession>